<dbReference type="HOGENOM" id="CLU_2780842_0_0_1"/>
<accession>M0ZWX9</accession>
<sequence length="69" mass="7189">MSNCLFRNLSGCSSALLPWSCFSSFSEVSLKPAGNIAEIPHATSSSGLSSKCLDAPVIFSETSSRVSTS</sequence>
<organism evidence="1 2">
    <name type="scientific">Solanum tuberosum</name>
    <name type="common">Potato</name>
    <dbReference type="NCBI Taxonomy" id="4113"/>
    <lineage>
        <taxon>Eukaryota</taxon>
        <taxon>Viridiplantae</taxon>
        <taxon>Streptophyta</taxon>
        <taxon>Embryophyta</taxon>
        <taxon>Tracheophyta</taxon>
        <taxon>Spermatophyta</taxon>
        <taxon>Magnoliopsida</taxon>
        <taxon>eudicotyledons</taxon>
        <taxon>Gunneridae</taxon>
        <taxon>Pentapetalae</taxon>
        <taxon>asterids</taxon>
        <taxon>lamiids</taxon>
        <taxon>Solanales</taxon>
        <taxon>Solanaceae</taxon>
        <taxon>Solanoideae</taxon>
        <taxon>Solaneae</taxon>
        <taxon>Solanum</taxon>
    </lineage>
</organism>
<evidence type="ECO:0000313" key="2">
    <source>
        <dbReference type="Proteomes" id="UP000011115"/>
    </source>
</evidence>
<dbReference type="Proteomes" id="UP000011115">
    <property type="component" value="Unassembled WGS sequence"/>
</dbReference>
<dbReference type="AlphaFoldDB" id="M0ZWX9"/>
<evidence type="ECO:0000313" key="1">
    <source>
        <dbReference type="EnsemblPlants" id="PGSC0003DMT400009784"/>
    </source>
</evidence>
<name>M0ZWX9_SOLTU</name>
<reference evidence="1" key="2">
    <citation type="submission" date="2015-06" db="UniProtKB">
        <authorList>
            <consortium name="EnsemblPlants"/>
        </authorList>
    </citation>
    <scope>IDENTIFICATION</scope>
    <source>
        <strain evidence="1">DM1-3 516 R44</strain>
    </source>
</reference>
<keyword evidence="2" id="KW-1185">Reference proteome</keyword>
<dbReference type="PaxDb" id="4113-PGSC0003DMT400009784"/>
<proteinExistence type="predicted"/>
<dbReference type="InParanoid" id="M0ZWX9"/>
<dbReference type="EnsemblPlants" id="PGSC0003DMT400009784">
    <property type="protein sequence ID" value="PGSC0003DMT400009784"/>
    <property type="gene ID" value="PGSC0003DMG402003830"/>
</dbReference>
<dbReference type="Gramene" id="PGSC0003DMT400009784">
    <property type="protein sequence ID" value="PGSC0003DMT400009784"/>
    <property type="gene ID" value="PGSC0003DMG402003830"/>
</dbReference>
<reference evidence="2" key="1">
    <citation type="journal article" date="2011" name="Nature">
        <title>Genome sequence and analysis of the tuber crop potato.</title>
        <authorList>
            <consortium name="The Potato Genome Sequencing Consortium"/>
        </authorList>
    </citation>
    <scope>NUCLEOTIDE SEQUENCE [LARGE SCALE GENOMIC DNA]</scope>
    <source>
        <strain evidence="2">cv. DM1-3 516 R44</strain>
    </source>
</reference>
<protein>
    <submittedName>
        <fullName evidence="1">60S ribosomal protein L37</fullName>
    </submittedName>
</protein>